<evidence type="ECO:0000313" key="7">
    <source>
        <dbReference type="EMBL" id="AHB82053.1"/>
    </source>
</evidence>
<dbReference type="SUPFAM" id="SSF52151">
    <property type="entry name" value="FabD/lysophospholipase-like"/>
    <property type="match status" value="1"/>
</dbReference>
<dbReference type="InterPro" id="IPR020841">
    <property type="entry name" value="PKS_Beta-ketoAc_synthase_dom"/>
</dbReference>
<dbReference type="InterPro" id="IPR057326">
    <property type="entry name" value="KR_dom"/>
</dbReference>
<dbReference type="SMART" id="SM00827">
    <property type="entry name" value="PKS_AT"/>
    <property type="match status" value="1"/>
</dbReference>
<gene>
    <name evidence="7" type="primary">mscC</name>
</gene>
<dbReference type="SUPFAM" id="SSF55048">
    <property type="entry name" value="Probable ACP-binding domain of malonyl-CoA ACP transacylase"/>
    <property type="match status" value="1"/>
</dbReference>
<dbReference type="SMART" id="SM00823">
    <property type="entry name" value="PKS_PP"/>
    <property type="match status" value="1"/>
</dbReference>
<keyword evidence="2" id="KW-0597">Phosphoprotein</keyword>
<dbReference type="PROSITE" id="PS50075">
    <property type="entry name" value="CARRIER"/>
    <property type="match status" value="1"/>
</dbReference>
<dbReference type="InterPro" id="IPR036736">
    <property type="entry name" value="ACP-like_sf"/>
</dbReference>
<dbReference type="GO" id="GO:0031177">
    <property type="term" value="F:phosphopantetheine binding"/>
    <property type="evidence" value="ECO:0007669"/>
    <property type="project" value="InterPro"/>
</dbReference>
<reference evidence="7" key="1">
    <citation type="journal article" date="2013" name="J. Am. Chem. Soc.">
        <title>Microsclerodermins from terrestrial myxobacteria: an intriguing biosynthesis likely connected to a sponge symbiont.</title>
        <authorList>
            <person name="Hoffmann T."/>
            <person name="Mueller S."/>
            <person name="Nadmid S."/>
            <person name="Garcia R."/>
            <person name="Mueller R."/>
        </authorList>
    </citation>
    <scope>NUCLEOTIDE SEQUENCE</scope>
    <source>
        <strain evidence="7">So ce38</strain>
    </source>
</reference>
<name>V5UVP3_SORCE</name>
<dbReference type="PANTHER" id="PTHR43775">
    <property type="entry name" value="FATTY ACID SYNTHASE"/>
    <property type="match status" value="1"/>
</dbReference>
<dbReference type="SUPFAM" id="SSF53901">
    <property type="entry name" value="Thiolase-like"/>
    <property type="match status" value="1"/>
</dbReference>
<dbReference type="PROSITE" id="PS52004">
    <property type="entry name" value="KS3_2"/>
    <property type="match status" value="1"/>
</dbReference>
<dbReference type="InterPro" id="IPR014043">
    <property type="entry name" value="Acyl_transferase_dom"/>
</dbReference>
<feature type="domain" description="Carrier" evidence="5">
    <location>
        <begin position="1429"/>
        <end position="1505"/>
    </location>
</feature>
<dbReference type="InterPro" id="IPR006162">
    <property type="entry name" value="Ppantetheine_attach_site"/>
</dbReference>
<dbReference type="CDD" id="cd08955">
    <property type="entry name" value="KR_2_FAS_SDR_x"/>
    <property type="match status" value="1"/>
</dbReference>
<organism evidence="7">
    <name type="scientific">Sorangium cellulosum</name>
    <name type="common">Polyangium cellulosum</name>
    <dbReference type="NCBI Taxonomy" id="56"/>
    <lineage>
        <taxon>Bacteria</taxon>
        <taxon>Pseudomonadati</taxon>
        <taxon>Myxococcota</taxon>
        <taxon>Polyangia</taxon>
        <taxon>Polyangiales</taxon>
        <taxon>Polyangiaceae</taxon>
        <taxon>Sorangium</taxon>
    </lineage>
</organism>
<dbReference type="InterPro" id="IPR014031">
    <property type="entry name" value="Ketoacyl_synth_C"/>
</dbReference>
<dbReference type="SUPFAM" id="SSF47336">
    <property type="entry name" value="ACP-like"/>
    <property type="match status" value="1"/>
</dbReference>
<comment type="function">
    <text evidence="4">Involved in production of the polyketide antibiotic thailandamide.</text>
</comment>
<dbReference type="Gene3D" id="1.10.1200.10">
    <property type="entry name" value="ACP-like"/>
    <property type="match status" value="1"/>
</dbReference>
<dbReference type="CDD" id="cd00833">
    <property type="entry name" value="PKS"/>
    <property type="match status" value="1"/>
</dbReference>
<dbReference type="InterPro" id="IPR050091">
    <property type="entry name" value="PKS_NRPS_Biosynth_Enz"/>
</dbReference>
<dbReference type="InterPro" id="IPR009081">
    <property type="entry name" value="PP-bd_ACP"/>
</dbReference>
<sequence>MDASDPRQLMAKAVKELRELRARVKELEAARDAPIAIVGMGCRFPGADDLAAFWELVRDGRDAITEVPASRWDAGEYYDPDPGAPGKMATRRGGFIGDVDEFDAAFFGVSPPEARSMDPQQRLLLEVAWEALEHAGIATEALAERAAGVYVGICSSQHACNVFDASSVERIDAYHGTGSTFAVAAGRISHFLGLKGPSLAVDTVCSSSLVALHLACQGLRAGECELALAGGVNLLLGPQASVSFSKAQMLSVDGRCKTFAASADGYGRGEGCGVVVLRRLSDALARGERVLAVVRGSAVNHDGHASGLTVPNGPAQVEVVRAALKQGGVDPARVGYVEAHGTGTSLGDPIEVNALGEVFGQSHTRERPLLLGSVKANIGHLEAAAGISGLIKVVLALQHRTVPPHPIEGERNPYILWDRLPVDIPPAARPWASDGAPRVAGVSSFGFSGTNVHVVLEEAPEAAPAAPPVERPLHVLALSARSEGALRALGAAHLRLLGAGDAAAGDVCFTANTGRTHFRHRACAIGRSAEELRGDLDRALAEAAAAPASPPKIAFLFTGQGSQQAGMARGLYEAQPTFRRTVDRCAEIVDPLLPRPIREVLFDEGAGDAVGQTAFTQPALFIVELALAELWRQWGVTPTAVLGHSIGEYVAACVAGVMPLDDALRLVVERGRLMQSLPAAGGGDPEREPVMVTVAAGAEQAAAAIGARSDQVSIAAVNAPRSTVLAGARRAVEAVVAELARQGVASKQLRVSHAFHSPLMAPILDDLARAAGAARLRAAAIPLVSNVTGALADDAITRGEYWARHAREAVRFADGVRALRELGCSVFVEVGPRPMLLALGQECLEDGSGLSWIPSLAAGRDDWGVLLGAVAALYRAGVAIDWAGFDRDYPRRRVTLPTYPFERKRHPVPMPARRWPDPARSAAVAAAAEPPPWFYEARWEPAPELSARPQAGAAGAARWLILGDRGGVGEALAAAVRERGGAARVVVAPDASAGQPEPLERALAAMEAAAGPPSHVVHLWSLDALLDGQAAGDAYPRAVALGCASALELGQALARRGGLRPHLAFVTCGAVAAGAGPIHPSQSPLWGFARSMALELPELRHTLVDVDRPSVALGRELHALLSAPHAEGQIAIRDGKALVCRLARVEAPAGAPRLREDGAYLVTGGTGALGLHIARRLADLGARHLVLVSRGGGGAEADGARRELEQRGVACTVVQADVARPEDVARALEIVDRAGLPLRGVFHAAGVAGARDLSALDAGALQEVLAPKWRGAWNLHEACEGRALDHFVCTSSIASLWGSRGQAHYAAANAFLDGLAAHRRARGAPGVSVQWGPWDGGGMTAPEARKALEALGVSVMPPRAALACLERALGSASACVAVADVDWSMFKAAYEARGPRPFLAHMAGGADGAPADGQGGPLARRLAELPEADRRAELLGFLRAEARRILETEELPDIEQGLFEMGFDSLMAVELRTRLAAALGRKLPTTVIFDYPRLGALADHVLADVLDLAPRPAAARGGAPDALRAEAVRNMSEDEAEALLLAKLSSLGDGP</sequence>
<proteinExistence type="predicted"/>
<dbReference type="InterPro" id="IPR001227">
    <property type="entry name" value="Ac_transferase_dom_sf"/>
</dbReference>
<feature type="domain" description="Ketosynthase family 3 (KS3)" evidence="6">
    <location>
        <begin position="32"/>
        <end position="458"/>
    </location>
</feature>
<dbReference type="Gene3D" id="3.40.366.10">
    <property type="entry name" value="Malonyl-Coenzyme A Acyl Carrier Protein, domain 2"/>
    <property type="match status" value="1"/>
</dbReference>
<dbReference type="InterPro" id="IPR016039">
    <property type="entry name" value="Thiolase-like"/>
</dbReference>
<dbReference type="Pfam" id="PF22621">
    <property type="entry name" value="CurL-like_PKS_C"/>
    <property type="match status" value="1"/>
</dbReference>
<dbReference type="InterPro" id="IPR014030">
    <property type="entry name" value="Ketoacyl_synth_N"/>
</dbReference>
<dbReference type="InterPro" id="IPR036291">
    <property type="entry name" value="NAD(P)-bd_dom_sf"/>
</dbReference>
<dbReference type="FunFam" id="3.40.366.10:FF:000002">
    <property type="entry name" value="Probable polyketide synthase 2"/>
    <property type="match status" value="1"/>
</dbReference>
<dbReference type="SMART" id="SM00825">
    <property type="entry name" value="PKS_KS"/>
    <property type="match status" value="1"/>
</dbReference>
<dbReference type="SMART" id="SM00822">
    <property type="entry name" value="PKS_KR"/>
    <property type="match status" value="1"/>
</dbReference>
<accession>V5UVP3</accession>
<evidence type="ECO:0000256" key="4">
    <source>
        <dbReference type="ARBA" id="ARBA00054155"/>
    </source>
</evidence>
<dbReference type="PROSITE" id="PS00012">
    <property type="entry name" value="PHOSPHOPANTETHEINE"/>
    <property type="match status" value="1"/>
</dbReference>
<dbReference type="Pfam" id="PF00109">
    <property type="entry name" value="ketoacyl-synt"/>
    <property type="match status" value="1"/>
</dbReference>
<protein>
    <submittedName>
        <fullName evidence="7">Polyketide synthase</fullName>
    </submittedName>
</protein>
<dbReference type="FunFam" id="3.40.47.10:FF:000019">
    <property type="entry name" value="Polyketide synthase type I"/>
    <property type="match status" value="1"/>
</dbReference>
<evidence type="ECO:0000259" key="6">
    <source>
        <dbReference type="PROSITE" id="PS52004"/>
    </source>
</evidence>
<keyword evidence="1" id="KW-0596">Phosphopantetheine</keyword>
<dbReference type="Pfam" id="PF00550">
    <property type="entry name" value="PP-binding"/>
    <property type="match status" value="1"/>
</dbReference>
<dbReference type="Pfam" id="PF02801">
    <property type="entry name" value="Ketoacyl-synt_C"/>
    <property type="match status" value="1"/>
</dbReference>
<dbReference type="GO" id="GO:0004312">
    <property type="term" value="F:fatty acid synthase activity"/>
    <property type="evidence" value="ECO:0007669"/>
    <property type="project" value="TreeGrafter"/>
</dbReference>
<dbReference type="InterPro" id="IPR016035">
    <property type="entry name" value="Acyl_Trfase/lysoPLipase"/>
</dbReference>
<keyword evidence="3" id="KW-0808">Transferase</keyword>
<dbReference type="EMBL" id="KF657738">
    <property type="protein sequence ID" value="AHB82053.1"/>
    <property type="molecule type" value="Genomic_DNA"/>
</dbReference>
<dbReference type="Pfam" id="PF00698">
    <property type="entry name" value="Acyl_transf_1"/>
    <property type="match status" value="1"/>
</dbReference>
<evidence type="ECO:0000259" key="5">
    <source>
        <dbReference type="PROSITE" id="PS50075"/>
    </source>
</evidence>
<evidence type="ECO:0000256" key="3">
    <source>
        <dbReference type="ARBA" id="ARBA00022679"/>
    </source>
</evidence>
<dbReference type="InterPro" id="IPR016036">
    <property type="entry name" value="Malonyl_transacylase_ACP-bd"/>
</dbReference>
<dbReference type="InterPro" id="IPR020806">
    <property type="entry name" value="PKS_PP-bd"/>
</dbReference>
<dbReference type="Gene3D" id="3.40.50.720">
    <property type="entry name" value="NAD(P)-binding Rossmann-like Domain"/>
    <property type="match status" value="1"/>
</dbReference>
<dbReference type="InterPro" id="IPR013968">
    <property type="entry name" value="PKS_KR"/>
</dbReference>
<dbReference type="SUPFAM" id="SSF51735">
    <property type="entry name" value="NAD(P)-binding Rossmann-fold domains"/>
    <property type="match status" value="2"/>
</dbReference>
<evidence type="ECO:0000256" key="2">
    <source>
        <dbReference type="ARBA" id="ARBA00022553"/>
    </source>
</evidence>
<dbReference type="Pfam" id="PF08659">
    <property type="entry name" value="KR"/>
    <property type="match status" value="1"/>
</dbReference>
<dbReference type="Gene3D" id="3.40.47.10">
    <property type="match status" value="1"/>
</dbReference>
<dbReference type="GO" id="GO:0006633">
    <property type="term" value="P:fatty acid biosynthetic process"/>
    <property type="evidence" value="ECO:0007669"/>
    <property type="project" value="TreeGrafter"/>
</dbReference>
<dbReference type="Gene3D" id="3.30.70.3290">
    <property type="match status" value="1"/>
</dbReference>
<evidence type="ECO:0000256" key="1">
    <source>
        <dbReference type="ARBA" id="ARBA00022450"/>
    </source>
</evidence>
<dbReference type="PANTHER" id="PTHR43775:SF37">
    <property type="entry name" value="SI:DKEY-61P9.11"/>
    <property type="match status" value="1"/>
</dbReference>